<evidence type="ECO:0000259" key="1">
    <source>
        <dbReference type="Pfam" id="PF13358"/>
    </source>
</evidence>
<evidence type="ECO:0000313" key="2">
    <source>
        <dbReference type="EMBL" id="CAG9321969.1"/>
    </source>
</evidence>
<dbReference type="PANTHER" id="PTHR46564:SF1">
    <property type="entry name" value="TRANSPOSASE"/>
    <property type="match status" value="1"/>
</dbReference>
<dbReference type="InterPro" id="IPR047655">
    <property type="entry name" value="Transpos_IS630-like"/>
</dbReference>
<dbReference type="Pfam" id="PF13358">
    <property type="entry name" value="DDE_3"/>
    <property type="match status" value="1"/>
</dbReference>
<dbReference type="SUPFAM" id="SSF53098">
    <property type="entry name" value="Ribonuclease H-like"/>
    <property type="match status" value="1"/>
</dbReference>
<dbReference type="InterPro" id="IPR036397">
    <property type="entry name" value="RNaseH_sf"/>
</dbReference>
<gene>
    <name evidence="2" type="ORF">BSTOLATCC_MIC30353</name>
</gene>
<protein>
    <recommendedName>
        <fullName evidence="1">Tc1-like transposase DDE domain-containing protein</fullName>
    </recommendedName>
</protein>
<dbReference type="NCBIfam" id="NF033545">
    <property type="entry name" value="transpos_IS630"/>
    <property type="match status" value="1"/>
</dbReference>
<dbReference type="Proteomes" id="UP001162131">
    <property type="component" value="Unassembled WGS sequence"/>
</dbReference>
<dbReference type="AlphaFoldDB" id="A0AAU9J463"/>
<sequence length="550" mass="64795">MFKNSDKKWKLNQPLIKYILHQQMVKQRPIKKAKTKNGVKEPQLPINISVSSDLINPYIERNREEILDACRFKNFRVSLPEEDGFFLPPNYIYTHHMDFLYKTDSPEDPLSPSEISEYCKYADDLMTSFLDNAPDYHLTLNVLNYPLSRTVTIGDMINAIKISPYNIEFKSFLADYEYSTINKLTKRPKDEELIMETINYLKRGLSIKETYQKMRDRVSLERVREIHRNYKLDGKKYINRVLKKKISKLRPEHISFLKEISEDPRNTVLTGRERKLLLCHHFGIKIRTDEVRRALKDMGYSMKRVRGHVPEADRISHKNARCRVVQQLILLQREGKQLISIDECQVNRGETAYYGWSKEGQKAMNICGRKGPPLQIVVACSSHKLLGYMVKPNKVNEFGYKHFLQAIIGKLKEMDENYKEKYFLFMDNASAHKTKMIKDFCELEGITVLCNAPMTPQLNPIEYIFSMFKNNLRRLPMSEHNDLIEFIYHAFRKIRSRHIYNTYIHAIRSYKPALMFESMHDPRGHSRVEAHIKFAGRHVKTLINFAKLQT</sequence>
<dbReference type="PANTHER" id="PTHR46564">
    <property type="entry name" value="TRANSPOSASE"/>
    <property type="match status" value="1"/>
</dbReference>
<accession>A0AAU9J463</accession>
<keyword evidence="3" id="KW-1185">Reference proteome</keyword>
<dbReference type="Gene3D" id="3.30.420.10">
    <property type="entry name" value="Ribonuclease H-like superfamily/Ribonuclease H"/>
    <property type="match status" value="1"/>
</dbReference>
<dbReference type="GO" id="GO:0003676">
    <property type="term" value="F:nucleic acid binding"/>
    <property type="evidence" value="ECO:0007669"/>
    <property type="project" value="InterPro"/>
</dbReference>
<dbReference type="EMBL" id="CAJZBQ010000030">
    <property type="protein sequence ID" value="CAG9321969.1"/>
    <property type="molecule type" value="Genomic_DNA"/>
</dbReference>
<comment type="caution">
    <text evidence="2">The sequence shown here is derived from an EMBL/GenBank/DDBJ whole genome shotgun (WGS) entry which is preliminary data.</text>
</comment>
<feature type="domain" description="Tc1-like transposase DDE" evidence="1">
    <location>
        <begin position="338"/>
        <end position="479"/>
    </location>
</feature>
<proteinExistence type="predicted"/>
<name>A0AAU9J463_9CILI</name>
<evidence type="ECO:0000313" key="3">
    <source>
        <dbReference type="Proteomes" id="UP001162131"/>
    </source>
</evidence>
<organism evidence="2 3">
    <name type="scientific">Blepharisma stoltei</name>
    <dbReference type="NCBI Taxonomy" id="1481888"/>
    <lineage>
        <taxon>Eukaryota</taxon>
        <taxon>Sar</taxon>
        <taxon>Alveolata</taxon>
        <taxon>Ciliophora</taxon>
        <taxon>Postciliodesmatophora</taxon>
        <taxon>Heterotrichea</taxon>
        <taxon>Heterotrichida</taxon>
        <taxon>Blepharismidae</taxon>
        <taxon>Blepharisma</taxon>
    </lineage>
</organism>
<reference evidence="2" key="1">
    <citation type="submission" date="2021-09" db="EMBL/GenBank/DDBJ databases">
        <authorList>
            <consortium name="AG Swart"/>
            <person name="Singh M."/>
            <person name="Singh A."/>
            <person name="Seah K."/>
            <person name="Emmerich C."/>
        </authorList>
    </citation>
    <scope>NUCLEOTIDE SEQUENCE</scope>
    <source>
        <strain evidence="2">ATCC30299</strain>
    </source>
</reference>
<dbReference type="InterPro" id="IPR012337">
    <property type="entry name" value="RNaseH-like_sf"/>
</dbReference>
<dbReference type="InterPro" id="IPR038717">
    <property type="entry name" value="Tc1-like_DDE_dom"/>
</dbReference>